<feature type="compositionally biased region" description="Low complexity" evidence="3">
    <location>
        <begin position="525"/>
        <end position="539"/>
    </location>
</feature>
<keyword evidence="2 5" id="KW-0067">ATP-binding</keyword>
<dbReference type="AlphaFoldDB" id="A0A919GIL3"/>
<evidence type="ECO:0000256" key="2">
    <source>
        <dbReference type="ARBA" id="ARBA00022840"/>
    </source>
</evidence>
<dbReference type="Gene3D" id="3.40.50.300">
    <property type="entry name" value="P-loop containing nucleotide triphosphate hydrolases"/>
    <property type="match status" value="2"/>
</dbReference>
<dbReference type="PROSITE" id="PS50893">
    <property type="entry name" value="ABC_TRANSPORTER_2"/>
    <property type="match status" value="2"/>
</dbReference>
<evidence type="ECO:0000313" key="6">
    <source>
        <dbReference type="Proteomes" id="UP000603227"/>
    </source>
</evidence>
<dbReference type="SUPFAM" id="SSF52540">
    <property type="entry name" value="P-loop containing nucleoside triphosphate hydrolases"/>
    <property type="match status" value="2"/>
</dbReference>
<accession>A0A919GIL3</accession>
<dbReference type="InterPro" id="IPR017871">
    <property type="entry name" value="ABC_transporter-like_CS"/>
</dbReference>
<dbReference type="EMBL" id="BNAT01000005">
    <property type="protein sequence ID" value="GHH85490.1"/>
    <property type="molecule type" value="Genomic_DNA"/>
</dbReference>
<dbReference type="InterPro" id="IPR003593">
    <property type="entry name" value="AAA+_ATPase"/>
</dbReference>
<name>A0A919GIL3_9ACTN</name>
<evidence type="ECO:0000259" key="4">
    <source>
        <dbReference type="PROSITE" id="PS50893"/>
    </source>
</evidence>
<dbReference type="GO" id="GO:0016887">
    <property type="term" value="F:ATP hydrolysis activity"/>
    <property type="evidence" value="ECO:0007669"/>
    <property type="project" value="InterPro"/>
</dbReference>
<dbReference type="PROSITE" id="PS00211">
    <property type="entry name" value="ABC_TRANSPORTER_1"/>
    <property type="match status" value="2"/>
</dbReference>
<dbReference type="Pfam" id="PF00005">
    <property type="entry name" value="ABC_tran"/>
    <property type="match status" value="2"/>
</dbReference>
<dbReference type="InterPro" id="IPR027417">
    <property type="entry name" value="P-loop_NTPase"/>
</dbReference>
<feature type="domain" description="ABC transporter" evidence="4">
    <location>
        <begin position="299"/>
        <end position="537"/>
    </location>
</feature>
<evidence type="ECO:0000256" key="3">
    <source>
        <dbReference type="SAM" id="MobiDB-lite"/>
    </source>
</evidence>
<organism evidence="5 6">
    <name type="scientific">Streptomyces capitiformicae</name>
    <dbReference type="NCBI Taxonomy" id="2014920"/>
    <lineage>
        <taxon>Bacteria</taxon>
        <taxon>Bacillati</taxon>
        <taxon>Actinomycetota</taxon>
        <taxon>Actinomycetes</taxon>
        <taxon>Kitasatosporales</taxon>
        <taxon>Streptomycetaceae</taxon>
        <taxon>Streptomyces</taxon>
    </lineage>
</organism>
<dbReference type="InterPro" id="IPR003439">
    <property type="entry name" value="ABC_transporter-like_ATP-bd"/>
</dbReference>
<protein>
    <submittedName>
        <fullName evidence="5">ABC transporter ATP-binding protein</fullName>
    </submittedName>
</protein>
<feature type="region of interest" description="Disordered" evidence="3">
    <location>
        <begin position="519"/>
        <end position="550"/>
    </location>
</feature>
<dbReference type="PANTHER" id="PTHR24220:SF685">
    <property type="entry name" value="ABC TRANSPORTER RELATED"/>
    <property type="match status" value="1"/>
</dbReference>
<dbReference type="PANTHER" id="PTHR24220">
    <property type="entry name" value="IMPORT ATP-BINDING PROTEIN"/>
    <property type="match status" value="1"/>
</dbReference>
<dbReference type="GO" id="GO:0005886">
    <property type="term" value="C:plasma membrane"/>
    <property type="evidence" value="ECO:0007669"/>
    <property type="project" value="TreeGrafter"/>
</dbReference>
<keyword evidence="6" id="KW-1185">Reference proteome</keyword>
<dbReference type="GO" id="GO:0022857">
    <property type="term" value="F:transmembrane transporter activity"/>
    <property type="evidence" value="ECO:0007669"/>
    <property type="project" value="TreeGrafter"/>
</dbReference>
<dbReference type="InterPro" id="IPR015854">
    <property type="entry name" value="ABC_transpr_LolD-like"/>
</dbReference>
<dbReference type="Proteomes" id="UP000603227">
    <property type="component" value="Unassembled WGS sequence"/>
</dbReference>
<evidence type="ECO:0000256" key="1">
    <source>
        <dbReference type="ARBA" id="ARBA00022741"/>
    </source>
</evidence>
<keyword evidence="1" id="KW-0547">Nucleotide-binding</keyword>
<proteinExistence type="predicted"/>
<dbReference type="GO" id="GO:0005524">
    <property type="term" value="F:ATP binding"/>
    <property type="evidence" value="ECO:0007669"/>
    <property type="project" value="UniProtKB-KW"/>
</dbReference>
<feature type="region of interest" description="Disordered" evidence="3">
    <location>
        <begin position="227"/>
        <end position="290"/>
    </location>
</feature>
<dbReference type="SMART" id="SM00382">
    <property type="entry name" value="AAA"/>
    <property type="match status" value="2"/>
</dbReference>
<evidence type="ECO:0000313" key="5">
    <source>
        <dbReference type="EMBL" id="GHH85490.1"/>
    </source>
</evidence>
<sequence length="550" mass="56794">MTTPERESPLLAADGLTVHRAADSALVLPPTDLRAASGQVVVITGSSGAGKTTLLHALLDTLPAGLRRSAGTVRWQGTLLKQGHPARTWRRIRCGLLGQDPGAALHPLWRVGRLIGEDLVGDRGARAARVAEQLDLLGLPPEIVSRRAGELSGGQAQRVALARALAADPALLVLDEPTSAMDPATAALVRRAVAARRGSPGRCVVLVTHDERLFGELADVTVRVAPAPTAGVPRTPSEAGRSGPGVLPTLPHADRGDPVAASSPLVGDGSHTQAPSEAKSVERQRAPHVTAAPRQAMALSARGLLLTTPDGTVLLEDGDLDLPAGSATAVVGTSGAGKTTLLHALVGRRPAAAGTLLLHGTPLPNSTRHRSRDQLRAVQLAGQSAVDELNPAQRVGRAVSRPLTVLHGQDRAAALAEAQAVLTAVGLPPGSAARRPHMLSGGQRQRVVLARALAARPDVLLLDEPTASLDADTGRSVLDLLDRIRETGIAILAVTHDPAVAARADDVLEMRDGRLLAIPPASLGSPVPSAHSPAAPARPSTERTEPPVVR</sequence>
<gene>
    <name evidence="5" type="ORF">GCM10017771_18560</name>
</gene>
<feature type="compositionally biased region" description="Basic and acidic residues" evidence="3">
    <location>
        <begin position="540"/>
        <end position="550"/>
    </location>
</feature>
<comment type="caution">
    <text evidence="5">The sequence shown here is derived from an EMBL/GenBank/DDBJ whole genome shotgun (WGS) entry which is preliminary data.</text>
</comment>
<feature type="domain" description="ABC transporter" evidence="4">
    <location>
        <begin position="11"/>
        <end position="251"/>
    </location>
</feature>
<reference evidence="5" key="1">
    <citation type="journal article" date="2014" name="Int. J. Syst. Evol. Microbiol.">
        <title>Complete genome sequence of Corynebacterium casei LMG S-19264T (=DSM 44701T), isolated from a smear-ripened cheese.</title>
        <authorList>
            <consortium name="US DOE Joint Genome Institute (JGI-PGF)"/>
            <person name="Walter F."/>
            <person name="Albersmeier A."/>
            <person name="Kalinowski J."/>
            <person name="Ruckert C."/>
        </authorList>
    </citation>
    <scope>NUCLEOTIDE SEQUENCE</scope>
    <source>
        <strain evidence="5">CGMCC 4.7403</strain>
    </source>
</reference>
<reference evidence="5" key="2">
    <citation type="submission" date="2020-09" db="EMBL/GenBank/DDBJ databases">
        <authorList>
            <person name="Sun Q."/>
            <person name="Zhou Y."/>
        </authorList>
    </citation>
    <scope>NUCLEOTIDE SEQUENCE</scope>
    <source>
        <strain evidence="5">CGMCC 4.7403</strain>
    </source>
</reference>
<dbReference type="RefSeq" id="WP_189781937.1">
    <property type="nucleotide sequence ID" value="NZ_BNAT01000005.1"/>
</dbReference>